<dbReference type="OrthoDB" id="3246050at2759"/>
<dbReference type="EMBL" id="KV426410">
    <property type="protein sequence ID" value="KZV81167.1"/>
    <property type="molecule type" value="Genomic_DNA"/>
</dbReference>
<evidence type="ECO:0000259" key="2">
    <source>
        <dbReference type="Pfam" id="PF23155"/>
    </source>
</evidence>
<keyword evidence="1" id="KW-0732">Signal</keyword>
<dbReference type="Pfam" id="PF23155">
    <property type="entry name" value="DUF7053"/>
    <property type="match status" value="1"/>
</dbReference>
<dbReference type="AlphaFoldDB" id="A0A165BSK7"/>
<dbReference type="SUPFAM" id="SSF55961">
    <property type="entry name" value="Bet v1-like"/>
    <property type="match status" value="1"/>
</dbReference>
<feature type="signal peptide" evidence="1">
    <location>
        <begin position="1"/>
        <end position="17"/>
    </location>
</feature>
<gene>
    <name evidence="3" type="ORF">EXIGLDRAFT_755730</name>
</gene>
<accession>A0A165BSK7</accession>
<dbReference type="InterPro" id="IPR055481">
    <property type="entry name" value="DUF7053"/>
</dbReference>
<evidence type="ECO:0000313" key="4">
    <source>
        <dbReference type="Proteomes" id="UP000077266"/>
    </source>
</evidence>
<dbReference type="STRING" id="1314781.A0A165BSK7"/>
<dbReference type="Proteomes" id="UP000077266">
    <property type="component" value="Unassembled WGS sequence"/>
</dbReference>
<proteinExistence type="predicted"/>
<dbReference type="InParanoid" id="A0A165BSK7"/>
<dbReference type="InterPro" id="IPR023393">
    <property type="entry name" value="START-like_dom_sf"/>
</dbReference>
<reference evidence="3 4" key="1">
    <citation type="journal article" date="2016" name="Mol. Biol. Evol.">
        <title>Comparative Genomics of Early-Diverging Mushroom-Forming Fungi Provides Insights into the Origins of Lignocellulose Decay Capabilities.</title>
        <authorList>
            <person name="Nagy L.G."/>
            <person name="Riley R."/>
            <person name="Tritt A."/>
            <person name="Adam C."/>
            <person name="Daum C."/>
            <person name="Floudas D."/>
            <person name="Sun H."/>
            <person name="Yadav J.S."/>
            <person name="Pangilinan J."/>
            <person name="Larsson K.H."/>
            <person name="Matsuura K."/>
            <person name="Barry K."/>
            <person name="Labutti K."/>
            <person name="Kuo R."/>
            <person name="Ohm R.A."/>
            <person name="Bhattacharya S.S."/>
            <person name="Shirouzu T."/>
            <person name="Yoshinaga Y."/>
            <person name="Martin F.M."/>
            <person name="Grigoriev I.V."/>
            <person name="Hibbett D.S."/>
        </authorList>
    </citation>
    <scope>NUCLEOTIDE SEQUENCE [LARGE SCALE GENOMIC DNA]</scope>
    <source>
        <strain evidence="3 4">HHB12029</strain>
    </source>
</reference>
<dbReference type="Gene3D" id="3.30.530.20">
    <property type="match status" value="1"/>
</dbReference>
<protein>
    <recommendedName>
        <fullName evidence="2">DUF7053 domain-containing protein</fullName>
    </recommendedName>
</protein>
<organism evidence="3 4">
    <name type="scientific">Exidia glandulosa HHB12029</name>
    <dbReference type="NCBI Taxonomy" id="1314781"/>
    <lineage>
        <taxon>Eukaryota</taxon>
        <taxon>Fungi</taxon>
        <taxon>Dikarya</taxon>
        <taxon>Basidiomycota</taxon>
        <taxon>Agaricomycotina</taxon>
        <taxon>Agaricomycetes</taxon>
        <taxon>Auriculariales</taxon>
        <taxon>Exidiaceae</taxon>
        <taxon>Exidia</taxon>
    </lineage>
</organism>
<sequence length="175" mass="18640">MRYQLATVLLSALAVVAAPAPRLPRSIFDKTTSVTSSILVNAPLADTIAALQDFQNMINLNPLVISSTPDAANPNVYTIIDKLALPLGFEFNTTYKATFTKTPVGMDTISDAGLGVTIQNHWVAEAIEGGTNVTETDTVTANFVVSPFIESEIKSSHGQLLETFKSQLEAKAGQA</sequence>
<keyword evidence="4" id="KW-1185">Reference proteome</keyword>
<evidence type="ECO:0000256" key="1">
    <source>
        <dbReference type="SAM" id="SignalP"/>
    </source>
</evidence>
<feature type="chain" id="PRO_5007855732" description="DUF7053 domain-containing protein" evidence="1">
    <location>
        <begin position="18"/>
        <end position="175"/>
    </location>
</feature>
<evidence type="ECO:0000313" key="3">
    <source>
        <dbReference type="EMBL" id="KZV81167.1"/>
    </source>
</evidence>
<name>A0A165BSK7_EXIGL</name>
<feature type="domain" description="DUF7053" evidence="2">
    <location>
        <begin position="42"/>
        <end position="168"/>
    </location>
</feature>